<protein>
    <submittedName>
        <fullName evidence="1">Uncharacterized protein</fullName>
    </submittedName>
</protein>
<proteinExistence type="predicted"/>
<keyword evidence="2" id="KW-1185">Reference proteome</keyword>
<evidence type="ECO:0000313" key="1">
    <source>
        <dbReference type="EMBL" id="MFC5343374.1"/>
    </source>
</evidence>
<dbReference type="RefSeq" id="WP_374039514.1">
    <property type="nucleotide sequence ID" value="NZ_CP169083.1"/>
</dbReference>
<name>A0ABW0FQ45_9CAUL</name>
<accession>A0ABW0FQ45</accession>
<organism evidence="1 2">
    <name type="scientific">Brevundimonas staleyi</name>
    <dbReference type="NCBI Taxonomy" id="74326"/>
    <lineage>
        <taxon>Bacteria</taxon>
        <taxon>Pseudomonadati</taxon>
        <taxon>Pseudomonadota</taxon>
        <taxon>Alphaproteobacteria</taxon>
        <taxon>Caulobacterales</taxon>
        <taxon>Caulobacteraceae</taxon>
        <taxon>Brevundimonas</taxon>
    </lineage>
</organism>
<dbReference type="EMBL" id="JBHSLF010000013">
    <property type="protein sequence ID" value="MFC5343374.1"/>
    <property type="molecule type" value="Genomic_DNA"/>
</dbReference>
<sequence>MGKYDRLNAHLRRQKTPTYAMSLTHIEDVIGAMLPKGAARPEWWLAGADADTAPVQCQSWLRAGFTATLDSDREHVCFVRAPRPTDGATSTPSA</sequence>
<comment type="caution">
    <text evidence="1">The sequence shown here is derived from an EMBL/GenBank/DDBJ whole genome shotgun (WGS) entry which is preliminary data.</text>
</comment>
<reference evidence="2" key="1">
    <citation type="journal article" date="2019" name="Int. J. Syst. Evol. Microbiol.">
        <title>The Global Catalogue of Microorganisms (GCM) 10K type strain sequencing project: providing services to taxonomists for standard genome sequencing and annotation.</title>
        <authorList>
            <consortium name="The Broad Institute Genomics Platform"/>
            <consortium name="The Broad Institute Genome Sequencing Center for Infectious Disease"/>
            <person name="Wu L."/>
            <person name="Ma J."/>
        </authorList>
    </citation>
    <scope>NUCLEOTIDE SEQUENCE [LARGE SCALE GENOMIC DNA]</scope>
    <source>
        <strain evidence="2">JCM 12125</strain>
    </source>
</reference>
<gene>
    <name evidence="1" type="ORF">ACFPIE_05560</name>
</gene>
<dbReference type="Proteomes" id="UP001596152">
    <property type="component" value="Unassembled WGS sequence"/>
</dbReference>
<evidence type="ECO:0000313" key="2">
    <source>
        <dbReference type="Proteomes" id="UP001596152"/>
    </source>
</evidence>